<gene>
    <name evidence="1" type="ORF">PC9H_001688</name>
</gene>
<proteinExistence type="predicted"/>
<dbReference type="EMBL" id="JACETU010000001">
    <property type="protein sequence ID" value="KAF7441339.1"/>
    <property type="molecule type" value="Genomic_DNA"/>
</dbReference>
<dbReference type="AlphaFoldDB" id="A0A8H7A5U4"/>
<dbReference type="RefSeq" id="XP_036637183.1">
    <property type="nucleotide sequence ID" value="XM_036771338.1"/>
</dbReference>
<name>A0A8H7A5U4_PLEOS</name>
<reference evidence="1" key="1">
    <citation type="submission" date="2019-07" db="EMBL/GenBank/DDBJ databases">
        <authorList>
            <person name="Palmer J.M."/>
        </authorList>
    </citation>
    <scope>NUCLEOTIDE SEQUENCE</scope>
    <source>
        <strain evidence="1">PC9</strain>
    </source>
</reference>
<dbReference type="VEuPathDB" id="FungiDB:PC9H_001688"/>
<evidence type="ECO:0000313" key="1">
    <source>
        <dbReference type="EMBL" id="KAF7441339.1"/>
    </source>
</evidence>
<organism evidence="1 2">
    <name type="scientific">Pleurotus ostreatus</name>
    <name type="common">Oyster mushroom</name>
    <name type="synonym">White-rot fungus</name>
    <dbReference type="NCBI Taxonomy" id="5322"/>
    <lineage>
        <taxon>Eukaryota</taxon>
        <taxon>Fungi</taxon>
        <taxon>Dikarya</taxon>
        <taxon>Basidiomycota</taxon>
        <taxon>Agaricomycotina</taxon>
        <taxon>Agaricomycetes</taxon>
        <taxon>Agaricomycetidae</taxon>
        <taxon>Agaricales</taxon>
        <taxon>Pleurotineae</taxon>
        <taxon>Pleurotaceae</taxon>
        <taxon>Pleurotus</taxon>
    </lineage>
</organism>
<evidence type="ECO:0000313" key="2">
    <source>
        <dbReference type="Proteomes" id="UP000623687"/>
    </source>
</evidence>
<dbReference type="Gene3D" id="3.60.130.30">
    <property type="match status" value="1"/>
</dbReference>
<accession>A0A8H7A5U4</accession>
<comment type="caution">
    <text evidence="1">The sequence shown here is derived from an EMBL/GenBank/DDBJ whole genome shotgun (WGS) entry which is preliminary data.</text>
</comment>
<protein>
    <submittedName>
        <fullName evidence="1">Uncharacterized protein</fullName>
    </submittedName>
</protein>
<dbReference type="OrthoDB" id="3143151at2759"/>
<dbReference type="GeneID" id="59371529"/>
<dbReference type="Proteomes" id="UP000623687">
    <property type="component" value="Unassembled WGS sequence"/>
</dbReference>
<sequence length="340" mass="37829">MPKVKSHHDYFNEQAIACQLRQFAGGKEIDLPLSWRAVAVGQIGNVLRRAYQNIGKLNTALHKQRTVLLQDVKLGRMTKATVVVSRDKKPLIIYLPHAVAKHVERKAMVATLGIDTILAKGMKSKGNWRSRRERFKPYGKLPIGQEAFSGGWYAQGHANSNALPRPSVSLRSAKNSGATERWLKETATLNKSINLIMGAVHPDSYCAGVKALNGMRTRALPDDVKWVELWQPVATAMAVVSNGTSLAHFDYKGDVKQFDALTNLGADQVELGFPDLGGNFHYHGGSVVLFSGRLFKHEVKDWVVGERIGYAYFMCAEVQKAFRERAVGWACMPRKWGKTK</sequence>
<keyword evidence="2" id="KW-1185">Reference proteome</keyword>